<feature type="transmembrane region" description="Helical" evidence="1">
    <location>
        <begin position="20"/>
        <end position="46"/>
    </location>
</feature>
<dbReference type="RefSeq" id="WP_169660453.1">
    <property type="nucleotide sequence ID" value="NZ_JABANE010000146.1"/>
</dbReference>
<gene>
    <name evidence="2" type="ORF">HHU12_30140</name>
</gene>
<dbReference type="EMBL" id="JABANE010000146">
    <property type="protein sequence ID" value="NME72259.1"/>
    <property type="molecule type" value="Genomic_DNA"/>
</dbReference>
<dbReference type="Proteomes" id="UP000576082">
    <property type="component" value="Unassembled WGS sequence"/>
</dbReference>
<sequence length="425" mass="49771">MTSEKKDNRLIFRMQRNKSLMWGLSSINAVIMMVGLLFYMTIVYVMPDEILLIELMSATKNALFKAEEKPPKDRFLFVNCSWEKDLTAKVDTNNFVIGNVDITNRKSITKFLSLLNQKPDNHEFLLVDIRFYDKSEDDSLMEAEFQKAKNTIVSYHKGANNAPKYPVVDVPLGLSDLQVQELNHEETITLKYHLMQGDSLKTTPLLIAEQIYGDTLERGYFFSKFRGNYMLNGYILDYPIRPYDLFVANNYTYIQMHELLSMPPFLVEDFTKDRIIVLGDFEDRDIHKTIYGFMPGPLILTNAFITLEKGYNKITIGFFIFIFICFTFISHKALTFRDPITVFMQKFFDSDHFLVELLQDSLFYLLYFAVMSVISYTLFNIHLTILVLSFYMYALEQGLLFYKEWIEEKDAEAEKEVDSEELQED</sequence>
<keyword evidence="3" id="KW-1185">Reference proteome</keyword>
<keyword evidence="1" id="KW-1133">Transmembrane helix</keyword>
<organism evidence="2 3">
    <name type="scientific">Flammeovirga aprica JL-4</name>
    <dbReference type="NCBI Taxonomy" id="694437"/>
    <lineage>
        <taxon>Bacteria</taxon>
        <taxon>Pseudomonadati</taxon>
        <taxon>Bacteroidota</taxon>
        <taxon>Cytophagia</taxon>
        <taxon>Cytophagales</taxon>
        <taxon>Flammeovirgaceae</taxon>
        <taxon>Flammeovirga</taxon>
    </lineage>
</organism>
<evidence type="ECO:0008006" key="4">
    <source>
        <dbReference type="Google" id="ProtNLM"/>
    </source>
</evidence>
<keyword evidence="1" id="KW-0812">Transmembrane</keyword>
<feature type="transmembrane region" description="Helical" evidence="1">
    <location>
        <begin position="314"/>
        <end position="334"/>
    </location>
</feature>
<evidence type="ECO:0000313" key="2">
    <source>
        <dbReference type="EMBL" id="NME72259.1"/>
    </source>
</evidence>
<dbReference type="AlphaFoldDB" id="A0A7X9S0U3"/>
<accession>A0A7X9S0U3</accession>
<comment type="caution">
    <text evidence="2">The sequence shown here is derived from an EMBL/GenBank/DDBJ whole genome shotgun (WGS) entry which is preliminary data.</text>
</comment>
<name>A0A7X9S0U3_9BACT</name>
<keyword evidence="1" id="KW-0472">Membrane</keyword>
<evidence type="ECO:0000313" key="3">
    <source>
        <dbReference type="Proteomes" id="UP000576082"/>
    </source>
</evidence>
<proteinExistence type="predicted"/>
<reference evidence="2 3" key="1">
    <citation type="submission" date="2020-04" db="EMBL/GenBank/DDBJ databases">
        <title>Flammeovirga sp. SR4, a novel species isolated from seawater.</title>
        <authorList>
            <person name="Wang X."/>
        </authorList>
    </citation>
    <scope>NUCLEOTIDE SEQUENCE [LARGE SCALE GENOMIC DNA]</scope>
    <source>
        <strain evidence="2 3">ATCC 23126</strain>
    </source>
</reference>
<protein>
    <recommendedName>
        <fullName evidence="4">CHASE2 domain-containing protein</fullName>
    </recommendedName>
</protein>
<feature type="transmembrane region" description="Helical" evidence="1">
    <location>
        <begin position="364"/>
        <end position="393"/>
    </location>
</feature>
<evidence type="ECO:0000256" key="1">
    <source>
        <dbReference type="SAM" id="Phobius"/>
    </source>
</evidence>